<dbReference type="RefSeq" id="WP_307236048.1">
    <property type="nucleotide sequence ID" value="NZ_JAUSVF010000003.1"/>
</dbReference>
<protein>
    <submittedName>
        <fullName evidence="5">DNA-binding CsgD family transcriptional regulator</fullName>
    </submittedName>
</protein>
<evidence type="ECO:0000313" key="6">
    <source>
        <dbReference type="Proteomes" id="UP001230207"/>
    </source>
</evidence>
<sequence length="373" mass="41493">MFHEPDISAELTDLVYGSLFGECGWEDFLDRLATTVPNGKAALHYHDLASPVAHVPYTSGFTKDDIDQFSHHFAAVNPWIPRMGLIPVGKGLCGEDIVARDELVKSEFYNDWLKRQAGCETSIGATIIRDQTRTFILSTSTSSTDANFNRHAAEQYTTLAPHLKRAFDFVRRSDTISGEHRVGQTLFDGIGVGLFYVSEMCRARSWNKSADRMLATGVPIRMSTDGRLSLQCDRTVNALEFLTSRHGVQTEPHVSTVRGGDGTLYRVTLVRMKSDTFTEFLNGPTVAMIIETANASVQIDRGEYLRATYNLTPREVHIVSSIVSGFSLREISVAGGVSYETVRTQMKTIYSKLGVNSQSALVALIMRRLQEHR</sequence>
<dbReference type="InterPro" id="IPR000792">
    <property type="entry name" value="Tscrpt_reg_LuxR_C"/>
</dbReference>
<dbReference type="PANTHER" id="PTHR44688:SF16">
    <property type="entry name" value="DNA-BINDING TRANSCRIPTIONAL ACTIVATOR DEVR_DOSR"/>
    <property type="match status" value="1"/>
</dbReference>
<dbReference type="PANTHER" id="PTHR44688">
    <property type="entry name" value="DNA-BINDING TRANSCRIPTIONAL ACTIVATOR DEVR_DOSR"/>
    <property type="match status" value="1"/>
</dbReference>
<evidence type="ECO:0000313" key="5">
    <source>
        <dbReference type="EMBL" id="MDQ0323485.1"/>
    </source>
</evidence>
<comment type="caution">
    <text evidence="5">The sequence shown here is derived from an EMBL/GenBank/DDBJ whole genome shotgun (WGS) entry which is preliminary data.</text>
</comment>
<dbReference type="SUPFAM" id="SSF46894">
    <property type="entry name" value="C-terminal effector domain of the bipartite response regulators"/>
    <property type="match status" value="1"/>
</dbReference>
<evidence type="ECO:0000256" key="2">
    <source>
        <dbReference type="ARBA" id="ARBA00023125"/>
    </source>
</evidence>
<keyword evidence="2 5" id="KW-0238">DNA-binding</keyword>
<accession>A0ABU0BZ11</accession>
<dbReference type="CDD" id="cd06170">
    <property type="entry name" value="LuxR_C_like"/>
    <property type="match status" value="1"/>
</dbReference>
<dbReference type="EMBL" id="JAUSVF010000003">
    <property type="protein sequence ID" value="MDQ0323485.1"/>
    <property type="molecule type" value="Genomic_DNA"/>
</dbReference>
<gene>
    <name evidence="5" type="ORF">QO002_005691</name>
</gene>
<name>A0ABU0BZ11_9HYPH</name>
<dbReference type="PROSITE" id="PS50043">
    <property type="entry name" value="HTH_LUXR_2"/>
    <property type="match status" value="1"/>
</dbReference>
<reference evidence="5 6" key="1">
    <citation type="submission" date="2023-07" db="EMBL/GenBank/DDBJ databases">
        <title>Genomic Encyclopedia of Type Strains, Phase IV (KMG-IV): sequencing the most valuable type-strain genomes for metagenomic binning, comparative biology and taxonomic classification.</title>
        <authorList>
            <person name="Goeker M."/>
        </authorList>
    </citation>
    <scope>NUCLEOTIDE SEQUENCE [LARGE SCALE GENOMIC DNA]</scope>
    <source>
        <strain evidence="5 6">DSM 1112</strain>
    </source>
</reference>
<keyword evidence="1" id="KW-0805">Transcription regulation</keyword>
<evidence type="ECO:0000256" key="1">
    <source>
        <dbReference type="ARBA" id="ARBA00023015"/>
    </source>
</evidence>
<dbReference type="GO" id="GO:0003677">
    <property type="term" value="F:DNA binding"/>
    <property type="evidence" value="ECO:0007669"/>
    <property type="project" value="UniProtKB-KW"/>
</dbReference>
<keyword evidence="6" id="KW-1185">Reference proteome</keyword>
<dbReference type="InterPro" id="IPR036388">
    <property type="entry name" value="WH-like_DNA-bd_sf"/>
</dbReference>
<evidence type="ECO:0000259" key="4">
    <source>
        <dbReference type="PROSITE" id="PS50043"/>
    </source>
</evidence>
<dbReference type="Proteomes" id="UP001230207">
    <property type="component" value="Unassembled WGS sequence"/>
</dbReference>
<keyword evidence="3" id="KW-0804">Transcription</keyword>
<dbReference type="Pfam" id="PF00196">
    <property type="entry name" value="GerE"/>
    <property type="match status" value="1"/>
</dbReference>
<dbReference type="InterPro" id="IPR016032">
    <property type="entry name" value="Sig_transdc_resp-reg_C-effctor"/>
</dbReference>
<dbReference type="SMART" id="SM00421">
    <property type="entry name" value="HTH_LUXR"/>
    <property type="match status" value="1"/>
</dbReference>
<evidence type="ECO:0000256" key="3">
    <source>
        <dbReference type="ARBA" id="ARBA00023163"/>
    </source>
</evidence>
<organism evidence="5 6">
    <name type="scientific">Pararhizobium capsulatum DSM 1112</name>
    <dbReference type="NCBI Taxonomy" id="1121113"/>
    <lineage>
        <taxon>Bacteria</taxon>
        <taxon>Pseudomonadati</taxon>
        <taxon>Pseudomonadota</taxon>
        <taxon>Alphaproteobacteria</taxon>
        <taxon>Hyphomicrobiales</taxon>
        <taxon>Rhizobiaceae</taxon>
        <taxon>Rhizobium/Agrobacterium group</taxon>
        <taxon>Pararhizobium</taxon>
    </lineage>
</organism>
<proteinExistence type="predicted"/>
<dbReference type="Gene3D" id="1.10.10.10">
    <property type="entry name" value="Winged helix-like DNA-binding domain superfamily/Winged helix DNA-binding domain"/>
    <property type="match status" value="1"/>
</dbReference>
<dbReference type="PRINTS" id="PR00038">
    <property type="entry name" value="HTHLUXR"/>
</dbReference>
<feature type="domain" description="HTH luxR-type" evidence="4">
    <location>
        <begin position="304"/>
        <end position="369"/>
    </location>
</feature>